<evidence type="ECO:0000256" key="1">
    <source>
        <dbReference type="ARBA" id="ARBA00004123"/>
    </source>
</evidence>
<dbReference type="PROSITE" id="PS00027">
    <property type="entry name" value="HOMEOBOX_1"/>
    <property type="match status" value="1"/>
</dbReference>
<keyword evidence="5 7" id="KW-0371">Homeobox</keyword>
<dbReference type="SUPFAM" id="SSF46689">
    <property type="entry name" value="Homeodomain-like"/>
    <property type="match status" value="1"/>
</dbReference>
<gene>
    <name evidence="11" type="ORF">CHIRRI_LOCUS993</name>
</gene>
<dbReference type="InterPro" id="IPR001356">
    <property type="entry name" value="HD"/>
</dbReference>
<reference evidence="11" key="2">
    <citation type="submission" date="2022-10" db="EMBL/GenBank/DDBJ databases">
        <authorList>
            <consortium name="ENA_rothamsted_submissions"/>
            <consortium name="culmorum"/>
            <person name="King R."/>
        </authorList>
    </citation>
    <scope>NUCLEOTIDE SEQUENCE</scope>
</reference>
<keyword evidence="6 7" id="KW-0539">Nucleus</keyword>
<sequence length="360" mass="39853">MVSYYNHPFAMYQKNHSSGSNLPYSASPSAAWYSSNYHHQPPNAAQFLDPDGPPQHMYHHYAPHMLPQPSPDWGHDNYTSSPQNGSLGTGSSGLGNSPGAAAFLSLNQAASAQNESNNHHHMNDAIPSLPSPPVTVHSGSDMSSPGAPSSSPQISSRPTPVKSPYEWMKKPSYQSQPNPGLINICSAPSLDDFSMEINGKTRTKDKYRVVYTDHQRLELEKEFHYTRYITIRRKAELAQALGLSERQVKIWFQNRRAKDRKQKKKIDAGIPISMNGQTILTQSHVNSSCNPHSNLSSLLDVKPKLEQSLHLQHLHQMSAMGMNMSQMGLHPHLHSHLPPPMPPTSSASHPQSSPSPMLMN</sequence>
<name>A0A9N9RJX7_9DIPT</name>
<dbReference type="GO" id="GO:0030154">
    <property type="term" value="P:cell differentiation"/>
    <property type="evidence" value="ECO:0007669"/>
    <property type="project" value="TreeGrafter"/>
</dbReference>
<dbReference type="InterPro" id="IPR047152">
    <property type="entry name" value="Caudal_homeobox"/>
</dbReference>
<dbReference type="SMART" id="SM00389">
    <property type="entry name" value="HOX"/>
    <property type="match status" value="1"/>
</dbReference>
<keyword evidence="4 7" id="KW-0238">DNA-binding</keyword>
<dbReference type="PANTHER" id="PTHR24332">
    <property type="entry name" value="HOMEOBOX PROTEIN CDX"/>
    <property type="match status" value="1"/>
</dbReference>
<dbReference type="GO" id="GO:0005634">
    <property type="term" value="C:nucleus"/>
    <property type="evidence" value="ECO:0007669"/>
    <property type="project" value="UniProtKB-SubCell"/>
</dbReference>
<feature type="domain" description="Homeobox" evidence="10">
    <location>
        <begin position="202"/>
        <end position="262"/>
    </location>
</feature>
<dbReference type="GO" id="GO:0000977">
    <property type="term" value="F:RNA polymerase II transcription regulatory region sequence-specific DNA binding"/>
    <property type="evidence" value="ECO:0007669"/>
    <property type="project" value="TreeGrafter"/>
</dbReference>
<keyword evidence="3" id="KW-0217">Developmental protein</keyword>
<evidence type="ECO:0000256" key="3">
    <source>
        <dbReference type="ARBA" id="ARBA00022473"/>
    </source>
</evidence>
<dbReference type="OrthoDB" id="6159439at2759"/>
<feature type="compositionally biased region" description="Low complexity" evidence="9">
    <location>
        <begin position="138"/>
        <end position="160"/>
    </location>
</feature>
<dbReference type="InterPro" id="IPR000047">
    <property type="entry name" value="HTH_motif"/>
</dbReference>
<evidence type="ECO:0000256" key="4">
    <source>
        <dbReference type="ARBA" id="ARBA00023125"/>
    </source>
</evidence>
<accession>A0A9N9RJX7</accession>
<proteinExistence type="inferred from homology"/>
<dbReference type="PRINTS" id="PR00031">
    <property type="entry name" value="HTHREPRESSR"/>
</dbReference>
<protein>
    <recommendedName>
        <fullName evidence="10">Homeobox domain-containing protein</fullName>
    </recommendedName>
</protein>
<feature type="region of interest" description="Disordered" evidence="9">
    <location>
        <begin position="328"/>
        <end position="360"/>
    </location>
</feature>
<dbReference type="PANTHER" id="PTHR24332:SF9">
    <property type="entry name" value="HOMEOTIC PROTEIN CAUDAL"/>
    <property type="match status" value="1"/>
</dbReference>
<organism evidence="11 12">
    <name type="scientific">Chironomus riparius</name>
    <dbReference type="NCBI Taxonomy" id="315576"/>
    <lineage>
        <taxon>Eukaryota</taxon>
        <taxon>Metazoa</taxon>
        <taxon>Ecdysozoa</taxon>
        <taxon>Arthropoda</taxon>
        <taxon>Hexapoda</taxon>
        <taxon>Insecta</taxon>
        <taxon>Pterygota</taxon>
        <taxon>Neoptera</taxon>
        <taxon>Endopterygota</taxon>
        <taxon>Diptera</taxon>
        <taxon>Nematocera</taxon>
        <taxon>Chironomoidea</taxon>
        <taxon>Chironomidae</taxon>
        <taxon>Chironominae</taxon>
        <taxon>Chironomus</taxon>
    </lineage>
</organism>
<dbReference type="CDD" id="cd00086">
    <property type="entry name" value="homeodomain"/>
    <property type="match status" value="1"/>
</dbReference>
<evidence type="ECO:0000259" key="10">
    <source>
        <dbReference type="PROSITE" id="PS50071"/>
    </source>
</evidence>
<evidence type="ECO:0000256" key="6">
    <source>
        <dbReference type="ARBA" id="ARBA00023242"/>
    </source>
</evidence>
<comment type="similarity">
    <text evidence="2">Belongs to the Caudal homeobox family.</text>
</comment>
<dbReference type="FunFam" id="1.10.10.60:FF:000574">
    <property type="entry name" value="Homeobox protein CHOX-CAD2"/>
    <property type="match status" value="1"/>
</dbReference>
<dbReference type="InterPro" id="IPR020479">
    <property type="entry name" value="HD_metazoa"/>
</dbReference>
<feature type="region of interest" description="Disordered" evidence="9">
    <location>
        <begin position="42"/>
        <end position="94"/>
    </location>
</feature>
<keyword evidence="12" id="KW-1185">Reference proteome</keyword>
<feature type="region of interest" description="Disordered" evidence="9">
    <location>
        <begin position="111"/>
        <end position="180"/>
    </location>
</feature>
<dbReference type="PRINTS" id="PR00024">
    <property type="entry name" value="HOMEOBOX"/>
</dbReference>
<evidence type="ECO:0000256" key="7">
    <source>
        <dbReference type="PROSITE-ProRule" id="PRU00108"/>
    </source>
</evidence>
<evidence type="ECO:0000256" key="9">
    <source>
        <dbReference type="SAM" id="MobiDB-lite"/>
    </source>
</evidence>
<dbReference type="InterPro" id="IPR017970">
    <property type="entry name" value="Homeobox_CS"/>
</dbReference>
<dbReference type="Pfam" id="PF00046">
    <property type="entry name" value="Homeodomain"/>
    <property type="match status" value="1"/>
</dbReference>
<feature type="DNA-binding region" description="Homeobox" evidence="7">
    <location>
        <begin position="204"/>
        <end position="263"/>
    </location>
</feature>
<reference evidence="11" key="1">
    <citation type="submission" date="2022-01" db="EMBL/GenBank/DDBJ databases">
        <authorList>
            <person name="King R."/>
        </authorList>
    </citation>
    <scope>NUCLEOTIDE SEQUENCE</scope>
</reference>
<evidence type="ECO:0000256" key="8">
    <source>
        <dbReference type="RuleBase" id="RU000682"/>
    </source>
</evidence>
<comment type="subcellular location">
    <subcellularLocation>
        <location evidence="1 7 8">Nucleus</location>
    </subcellularLocation>
</comment>
<dbReference type="GO" id="GO:0009887">
    <property type="term" value="P:animal organ morphogenesis"/>
    <property type="evidence" value="ECO:0007669"/>
    <property type="project" value="TreeGrafter"/>
</dbReference>
<dbReference type="GO" id="GO:0009948">
    <property type="term" value="P:anterior/posterior axis specification"/>
    <property type="evidence" value="ECO:0007669"/>
    <property type="project" value="TreeGrafter"/>
</dbReference>
<evidence type="ECO:0000313" key="11">
    <source>
        <dbReference type="EMBL" id="CAG9798008.1"/>
    </source>
</evidence>
<feature type="compositionally biased region" description="Low complexity" evidence="9">
    <location>
        <begin position="344"/>
        <end position="360"/>
    </location>
</feature>
<dbReference type="PROSITE" id="PS50071">
    <property type="entry name" value="HOMEOBOX_2"/>
    <property type="match status" value="1"/>
</dbReference>
<dbReference type="EMBL" id="OU895877">
    <property type="protein sequence ID" value="CAG9798008.1"/>
    <property type="molecule type" value="Genomic_DNA"/>
</dbReference>
<dbReference type="InterPro" id="IPR009057">
    <property type="entry name" value="Homeodomain-like_sf"/>
</dbReference>
<dbReference type="GO" id="GO:0000981">
    <property type="term" value="F:DNA-binding transcription factor activity, RNA polymerase II-specific"/>
    <property type="evidence" value="ECO:0007669"/>
    <property type="project" value="InterPro"/>
</dbReference>
<evidence type="ECO:0000256" key="2">
    <source>
        <dbReference type="ARBA" id="ARBA00010341"/>
    </source>
</evidence>
<dbReference type="Gene3D" id="1.10.10.60">
    <property type="entry name" value="Homeodomain-like"/>
    <property type="match status" value="1"/>
</dbReference>
<evidence type="ECO:0000313" key="12">
    <source>
        <dbReference type="Proteomes" id="UP001153620"/>
    </source>
</evidence>
<dbReference type="Proteomes" id="UP001153620">
    <property type="component" value="Chromosome 1"/>
</dbReference>
<dbReference type="AlphaFoldDB" id="A0A9N9RJX7"/>
<evidence type="ECO:0000256" key="5">
    <source>
        <dbReference type="ARBA" id="ARBA00023155"/>
    </source>
</evidence>